<feature type="domain" description="Ribbon-helix-helix protein CopG" evidence="1">
    <location>
        <begin position="13"/>
        <end position="49"/>
    </location>
</feature>
<accession>A0ABR9UEL1</accession>
<proteinExistence type="predicted"/>
<protein>
    <submittedName>
        <fullName evidence="2">Ribbon-helix-helix protein, CopG family</fullName>
    </submittedName>
</protein>
<dbReference type="RefSeq" id="WP_193870404.1">
    <property type="nucleotide sequence ID" value="NZ_JADEWU010000042.1"/>
</dbReference>
<name>A0ABR9UEL1_9CYAN</name>
<reference evidence="2 3" key="1">
    <citation type="submission" date="2020-10" db="EMBL/GenBank/DDBJ databases">
        <authorList>
            <person name="Castelo-Branco R."/>
            <person name="Eusebio N."/>
            <person name="Adriana R."/>
            <person name="Vieira A."/>
            <person name="Brugerolle De Fraissinette N."/>
            <person name="Rezende De Castro R."/>
            <person name="Schneider M.P."/>
            <person name="Vasconcelos V."/>
            <person name="Leao P.N."/>
        </authorList>
    </citation>
    <scope>NUCLEOTIDE SEQUENCE [LARGE SCALE GENOMIC DNA]</scope>
    <source>
        <strain evidence="2 3">LEGE 06226</strain>
    </source>
</reference>
<evidence type="ECO:0000259" key="1">
    <source>
        <dbReference type="Pfam" id="PF01402"/>
    </source>
</evidence>
<evidence type="ECO:0000313" key="2">
    <source>
        <dbReference type="EMBL" id="MBE9144909.1"/>
    </source>
</evidence>
<gene>
    <name evidence="2" type="ORF">IQ236_17035</name>
</gene>
<comment type="caution">
    <text evidence="2">The sequence shown here is derived from an EMBL/GenBank/DDBJ whole genome shotgun (WGS) entry which is preliminary data.</text>
</comment>
<evidence type="ECO:0000313" key="3">
    <source>
        <dbReference type="Proteomes" id="UP000640725"/>
    </source>
</evidence>
<dbReference type="Pfam" id="PF01402">
    <property type="entry name" value="RHH_1"/>
    <property type="match status" value="1"/>
</dbReference>
<dbReference type="InterPro" id="IPR002145">
    <property type="entry name" value="CopG"/>
</dbReference>
<keyword evidence="3" id="KW-1185">Reference proteome</keyword>
<dbReference type="Proteomes" id="UP000640725">
    <property type="component" value="Unassembled WGS sequence"/>
</dbReference>
<sequence>MKHPAGKELNHVVNISVKISPDLDQLLKARQSETRKSKSQIIRDLLHTLENEAA</sequence>
<dbReference type="EMBL" id="JADEWU010000042">
    <property type="protein sequence ID" value="MBE9144909.1"/>
    <property type="molecule type" value="Genomic_DNA"/>
</dbReference>
<organism evidence="2 3">
    <name type="scientific">Planktothrix mougeotii LEGE 06226</name>
    <dbReference type="NCBI Taxonomy" id="1828728"/>
    <lineage>
        <taxon>Bacteria</taxon>
        <taxon>Bacillati</taxon>
        <taxon>Cyanobacteriota</taxon>
        <taxon>Cyanophyceae</taxon>
        <taxon>Oscillatoriophycideae</taxon>
        <taxon>Oscillatoriales</taxon>
        <taxon>Microcoleaceae</taxon>
        <taxon>Planktothrix</taxon>
    </lineage>
</organism>